<dbReference type="KEGG" id="ssl:SS1G_12589"/>
<evidence type="ECO:0000313" key="2">
    <source>
        <dbReference type="EMBL" id="EDN97735.1"/>
    </source>
</evidence>
<organism evidence="2 3">
    <name type="scientific">Sclerotinia sclerotiorum (strain ATCC 18683 / 1980 / Ss-1)</name>
    <name type="common">White mold</name>
    <name type="synonym">Whetzelinia sclerotiorum</name>
    <dbReference type="NCBI Taxonomy" id="665079"/>
    <lineage>
        <taxon>Eukaryota</taxon>
        <taxon>Fungi</taxon>
        <taxon>Dikarya</taxon>
        <taxon>Ascomycota</taxon>
        <taxon>Pezizomycotina</taxon>
        <taxon>Leotiomycetes</taxon>
        <taxon>Helotiales</taxon>
        <taxon>Sclerotiniaceae</taxon>
        <taxon>Sclerotinia</taxon>
    </lineage>
</organism>
<protein>
    <submittedName>
        <fullName evidence="2">Uncharacterized protein</fullName>
    </submittedName>
</protein>
<dbReference type="HOGENOM" id="CLU_2639596_0_0_1"/>
<dbReference type="GeneID" id="5482506"/>
<dbReference type="InParanoid" id="A7F4R4"/>
<keyword evidence="1" id="KW-1133">Transmembrane helix</keyword>
<accession>A7F4R4</accession>
<evidence type="ECO:0000256" key="1">
    <source>
        <dbReference type="SAM" id="Phobius"/>
    </source>
</evidence>
<keyword evidence="1" id="KW-0472">Membrane</keyword>
<proteinExistence type="predicted"/>
<gene>
    <name evidence="2" type="ORF">SS1G_12589</name>
</gene>
<evidence type="ECO:0000313" key="3">
    <source>
        <dbReference type="Proteomes" id="UP000001312"/>
    </source>
</evidence>
<feature type="transmembrane region" description="Helical" evidence="1">
    <location>
        <begin position="21"/>
        <end position="41"/>
    </location>
</feature>
<keyword evidence="3" id="KW-1185">Reference proteome</keyword>
<reference evidence="3" key="1">
    <citation type="journal article" date="2011" name="PLoS Genet.">
        <title>Genomic analysis of the necrotrophic fungal pathogens Sclerotinia sclerotiorum and Botrytis cinerea.</title>
        <authorList>
            <person name="Amselem J."/>
            <person name="Cuomo C.A."/>
            <person name="van Kan J.A."/>
            <person name="Viaud M."/>
            <person name="Benito E.P."/>
            <person name="Couloux A."/>
            <person name="Coutinho P.M."/>
            <person name="de Vries R.P."/>
            <person name="Dyer P.S."/>
            <person name="Fillinger S."/>
            <person name="Fournier E."/>
            <person name="Gout L."/>
            <person name="Hahn M."/>
            <person name="Kohn L."/>
            <person name="Lapalu N."/>
            <person name="Plummer K.M."/>
            <person name="Pradier J.M."/>
            <person name="Quevillon E."/>
            <person name="Sharon A."/>
            <person name="Simon A."/>
            <person name="ten Have A."/>
            <person name="Tudzynski B."/>
            <person name="Tudzynski P."/>
            <person name="Wincker P."/>
            <person name="Andrew M."/>
            <person name="Anthouard V."/>
            <person name="Beever R.E."/>
            <person name="Beffa R."/>
            <person name="Benoit I."/>
            <person name="Bouzid O."/>
            <person name="Brault B."/>
            <person name="Chen Z."/>
            <person name="Choquer M."/>
            <person name="Collemare J."/>
            <person name="Cotton P."/>
            <person name="Danchin E.G."/>
            <person name="Da Silva C."/>
            <person name="Gautier A."/>
            <person name="Giraud C."/>
            <person name="Giraud T."/>
            <person name="Gonzalez C."/>
            <person name="Grossetete S."/>
            <person name="Guldener U."/>
            <person name="Henrissat B."/>
            <person name="Howlett B.J."/>
            <person name="Kodira C."/>
            <person name="Kretschmer M."/>
            <person name="Lappartient A."/>
            <person name="Leroch M."/>
            <person name="Levis C."/>
            <person name="Mauceli E."/>
            <person name="Neuveglise C."/>
            <person name="Oeser B."/>
            <person name="Pearson M."/>
            <person name="Poulain J."/>
            <person name="Poussereau N."/>
            <person name="Quesneville H."/>
            <person name="Rascle C."/>
            <person name="Schumacher J."/>
            <person name="Segurens B."/>
            <person name="Sexton A."/>
            <person name="Silva E."/>
            <person name="Sirven C."/>
            <person name="Soanes D.M."/>
            <person name="Talbot N.J."/>
            <person name="Templeton M."/>
            <person name="Yandava C."/>
            <person name="Yarden O."/>
            <person name="Zeng Q."/>
            <person name="Rollins J.A."/>
            <person name="Lebrun M.H."/>
            <person name="Dickman M."/>
        </authorList>
    </citation>
    <scope>NUCLEOTIDE SEQUENCE [LARGE SCALE GENOMIC DNA]</scope>
    <source>
        <strain evidence="3">ATCC 18683 / 1980 / Ss-1</strain>
    </source>
</reference>
<dbReference type="RefSeq" id="XP_001586602.1">
    <property type="nucleotide sequence ID" value="XM_001586552.1"/>
</dbReference>
<sequence length="77" mass="8537">MAANLNKNESVDLTTFINSDVVRELFAFGLGGVLGLIAWGIDLSRGIVGILEFMVRGVLLAWRVWFEECVRYNGGMD</sequence>
<keyword evidence="1" id="KW-0812">Transmembrane</keyword>
<name>A7F4R4_SCLS1</name>
<feature type="transmembrane region" description="Helical" evidence="1">
    <location>
        <begin position="47"/>
        <end position="66"/>
    </location>
</feature>
<dbReference type="Proteomes" id="UP000001312">
    <property type="component" value="Unassembled WGS sequence"/>
</dbReference>
<dbReference type="AlphaFoldDB" id="A7F4R4"/>
<dbReference type="EMBL" id="CH476641">
    <property type="protein sequence ID" value="EDN97735.1"/>
    <property type="molecule type" value="Genomic_DNA"/>
</dbReference>